<accession>A0ACB8FMA0</accession>
<protein>
    <submittedName>
        <fullName evidence="1">Uncharacterized protein</fullName>
    </submittedName>
</protein>
<organism evidence="1 2">
    <name type="scientific">Sphaerodactylus townsendi</name>
    <dbReference type="NCBI Taxonomy" id="933632"/>
    <lineage>
        <taxon>Eukaryota</taxon>
        <taxon>Metazoa</taxon>
        <taxon>Chordata</taxon>
        <taxon>Craniata</taxon>
        <taxon>Vertebrata</taxon>
        <taxon>Euteleostomi</taxon>
        <taxon>Lepidosauria</taxon>
        <taxon>Squamata</taxon>
        <taxon>Bifurcata</taxon>
        <taxon>Gekkota</taxon>
        <taxon>Sphaerodactylidae</taxon>
        <taxon>Sphaerodactylus</taxon>
    </lineage>
</organism>
<evidence type="ECO:0000313" key="1">
    <source>
        <dbReference type="EMBL" id="KAH8006040.1"/>
    </source>
</evidence>
<dbReference type="EMBL" id="CM037617">
    <property type="protein sequence ID" value="KAH8006040.1"/>
    <property type="molecule type" value="Genomic_DNA"/>
</dbReference>
<name>A0ACB8FMA0_9SAUR</name>
<dbReference type="Proteomes" id="UP000827872">
    <property type="component" value="Linkage Group LG04"/>
</dbReference>
<proteinExistence type="predicted"/>
<gene>
    <name evidence="1" type="ORF">K3G42_031822</name>
</gene>
<evidence type="ECO:0000313" key="2">
    <source>
        <dbReference type="Proteomes" id="UP000827872"/>
    </source>
</evidence>
<comment type="caution">
    <text evidence="1">The sequence shown here is derived from an EMBL/GenBank/DDBJ whole genome shotgun (WGS) entry which is preliminary data.</text>
</comment>
<sequence length="1076" mass="116920">MGPIQLTAALLFATVLLCEVASQNLIKNLKEPKMEHLLLISEVNADNPGEDTSEYVELFHTSGRQTPLDGYCLVFYNGNGNRAYRVKDLKGFSTNSHGFFLVGSSTVTPRPSVILPKNTIQNGPDAIAVYFGKGPFYEDMRVTNESLVDALVHKSKVSDRADDLVSILTPGREPFLEDPLFRTTDESLERCQGTDSHWFFQVATPTPGTDNHCVPFAQLNASTVLISEVNMALSPGEFEFVELQGPSSTDLKDLVLLLIDGSTREVYFAMEVAGRTSPDGLLLLGPDRAETQVDVPFPPNSSTPLLKAGLNAVAVYTGANSTFAVGGAASATNLLDALVYTTAEDIDLELRNILTPGKPIFHRRERSEQGDTSMNRCACCSSTRDASVYALGKPTPRYFNDCPKNRFSRAVSLCLQGAGCPQQSAEQHHIEVLLAQALDKWCGCGVSPAHFRDAATACQGPDLVLTAHLMARSAERLASLLQDFSLFLESKPVVALGEWNGTVAKGCMRDTSVTEKSPGATLEKQGATQESLTPQTELLINEVNPDNPGAREDTEYIELFYPGLVPFDLRDYWLVLYNGKNNLAYKVVNLTGHHTDDHGYFLVGSSGVTPTPSIILPPNTIQNGVDAVALYHSSTASYQTNMALTDLGLVDAVVYKSRGSEKADKLLAVLAPGQSVLHEDDSHSDQDESLSRCHGLQPRDHGSFQVTAITPFQENACATPSSNSTQDVAHNRSVLINEVGLANSSDLYRFIELKGTPSASLKAYSLEFFSSQDPKPYVSIPLQGTFRSDGLFVILSERQSVPASTHNQLVMPSVWSSLSMQEFYAVAVTSRASQVRNSTFLPSGQTLEDVVAFSLKRSANQGHLGFLGPIHIILRRGERLLSLSRCPSCSTTFAVSEPTPGSENSCPRESLSMVLGICLHSPNCSMWSQNPSMLAVLQKALADSMEEACSCGVCPCYLQGLNFTCSDSILRLSGQLWARSSEQLQGLAKWQADFSTSPHPFVVAGKLLRSNLPCLTSNRMVQPAASFQPWQIALASLGSFFLALLLIGVALYLVKRQPQNYSTIEMNDRCEIMAGI</sequence>
<keyword evidence="2" id="KW-1185">Reference proteome</keyword>
<reference evidence="1" key="1">
    <citation type="submission" date="2021-08" db="EMBL/GenBank/DDBJ databases">
        <title>The first chromosome-level gecko genome reveals the dynamic sex chromosomes of Neotropical dwarf geckos (Sphaerodactylidae: Sphaerodactylus).</title>
        <authorList>
            <person name="Pinto B.J."/>
            <person name="Keating S.E."/>
            <person name="Gamble T."/>
        </authorList>
    </citation>
    <scope>NUCLEOTIDE SEQUENCE</scope>
    <source>
        <strain evidence="1">TG3544</strain>
    </source>
</reference>